<accession>A0AAN6ZQM7</accession>
<dbReference type="RefSeq" id="XP_062638982.1">
    <property type="nucleotide sequence ID" value="XM_062783247.1"/>
</dbReference>
<dbReference type="GO" id="GO:0000976">
    <property type="term" value="F:transcription cis-regulatory region binding"/>
    <property type="evidence" value="ECO:0007669"/>
    <property type="project" value="TreeGrafter"/>
</dbReference>
<dbReference type="GeneID" id="87819860"/>
<dbReference type="EMBL" id="MU853567">
    <property type="protein sequence ID" value="KAK4145611.1"/>
    <property type="molecule type" value="Genomic_DNA"/>
</dbReference>
<evidence type="ECO:0000256" key="5">
    <source>
        <dbReference type="ARBA" id="ARBA00023242"/>
    </source>
</evidence>
<comment type="subcellular location">
    <subcellularLocation>
        <location evidence="1">Nucleus</location>
    </subcellularLocation>
</comment>
<keyword evidence="2" id="KW-0805">Transcription regulation</keyword>
<proteinExistence type="predicted"/>
<keyword evidence="5" id="KW-0539">Nucleus</keyword>
<dbReference type="GO" id="GO:0000981">
    <property type="term" value="F:DNA-binding transcription factor activity, RNA polymerase II-specific"/>
    <property type="evidence" value="ECO:0007669"/>
    <property type="project" value="InterPro"/>
</dbReference>
<evidence type="ECO:0000313" key="8">
    <source>
        <dbReference type="EMBL" id="KAK4145611.1"/>
    </source>
</evidence>
<feature type="compositionally biased region" description="Low complexity" evidence="6">
    <location>
        <begin position="109"/>
        <end position="124"/>
    </location>
</feature>
<dbReference type="Gene3D" id="4.10.240.10">
    <property type="entry name" value="Zn(2)-C6 fungal-type DNA-binding domain"/>
    <property type="match status" value="1"/>
</dbReference>
<evidence type="ECO:0000256" key="3">
    <source>
        <dbReference type="ARBA" id="ARBA00023125"/>
    </source>
</evidence>
<keyword evidence="9" id="KW-1185">Reference proteome</keyword>
<protein>
    <submittedName>
        <fullName evidence="8">Transcriptional regulator WAR1</fullName>
    </submittedName>
</protein>
<feature type="region of interest" description="Disordered" evidence="6">
    <location>
        <begin position="84"/>
        <end position="158"/>
    </location>
</feature>
<dbReference type="PANTHER" id="PTHR31845:SF32">
    <property type="entry name" value="MISCELLANEOUS ZN(II)2CYS6 TRANSCRIPTION FACTOR (EUROFUNG)-RELATED"/>
    <property type="match status" value="1"/>
</dbReference>
<evidence type="ECO:0000259" key="7">
    <source>
        <dbReference type="PROSITE" id="PS00463"/>
    </source>
</evidence>
<dbReference type="PANTHER" id="PTHR31845">
    <property type="entry name" value="FINGER DOMAIN PROTEIN, PUTATIVE-RELATED"/>
    <property type="match status" value="1"/>
</dbReference>
<comment type="caution">
    <text evidence="8">The sequence shown here is derived from an EMBL/GenBank/DDBJ whole genome shotgun (WGS) entry which is preliminary data.</text>
</comment>
<evidence type="ECO:0000256" key="4">
    <source>
        <dbReference type="ARBA" id="ARBA00023163"/>
    </source>
</evidence>
<dbReference type="InterPro" id="IPR051089">
    <property type="entry name" value="prtT"/>
</dbReference>
<reference evidence="8" key="1">
    <citation type="journal article" date="2023" name="Mol. Phylogenet. Evol.">
        <title>Genome-scale phylogeny and comparative genomics of the fungal order Sordariales.</title>
        <authorList>
            <person name="Hensen N."/>
            <person name="Bonometti L."/>
            <person name="Westerberg I."/>
            <person name="Brannstrom I.O."/>
            <person name="Guillou S."/>
            <person name="Cros-Aarteil S."/>
            <person name="Calhoun S."/>
            <person name="Haridas S."/>
            <person name="Kuo A."/>
            <person name="Mondo S."/>
            <person name="Pangilinan J."/>
            <person name="Riley R."/>
            <person name="LaButti K."/>
            <person name="Andreopoulos B."/>
            <person name="Lipzen A."/>
            <person name="Chen C."/>
            <person name="Yan M."/>
            <person name="Daum C."/>
            <person name="Ng V."/>
            <person name="Clum A."/>
            <person name="Steindorff A."/>
            <person name="Ohm R.A."/>
            <person name="Martin F."/>
            <person name="Silar P."/>
            <person name="Natvig D.O."/>
            <person name="Lalanne C."/>
            <person name="Gautier V."/>
            <person name="Ament-Velasquez S.L."/>
            <person name="Kruys A."/>
            <person name="Hutchinson M.I."/>
            <person name="Powell A.J."/>
            <person name="Barry K."/>
            <person name="Miller A.N."/>
            <person name="Grigoriev I.V."/>
            <person name="Debuchy R."/>
            <person name="Gladieux P."/>
            <person name="Hiltunen Thoren M."/>
            <person name="Johannesson H."/>
        </authorList>
    </citation>
    <scope>NUCLEOTIDE SEQUENCE</scope>
    <source>
        <strain evidence="8">CBS 141.50</strain>
    </source>
</reference>
<dbReference type="CDD" id="cd12148">
    <property type="entry name" value="fungal_TF_MHR"/>
    <property type="match status" value="1"/>
</dbReference>
<keyword evidence="4" id="KW-0804">Transcription</keyword>
<evidence type="ECO:0000256" key="1">
    <source>
        <dbReference type="ARBA" id="ARBA00004123"/>
    </source>
</evidence>
<dbReference type="GO" id="GO:0005634">
    <property type="term" value="C:nucleus"/>
    <property type="evidence" value="ECO:0007669"/>
    <property type="project" value="UniProtKB-SubCell"/>
</dbReference>
<reference evidence="8" key="2">
    <citation type="submission" date="2023-05" db="EMBL/GenBank/DDBJ databases">
        <authorList>
            <consortium name="Lawrence Berkeley National Laboratory"/>
            <person name="Steindorff A."/>
            <person name="Hensen N."/>
            <person name="Bonometti L."/>
            <person name="Westerberg I."/>
            <person name="Brannstrom I.O."/>
            <person name="Guillou S."/>
            <person name="Cros-Aarteil S."/>
            <person name="Calhoun S."/>
            <person name="Haridas S."/>
            <person name="Kuo A."/>
            <person name="Mondo S."/>
            <person name="Pangilinan J."/>
            <person name="Riley R."/>
            <person name="Labutti K."/>
            <person name="Andreopoulos B."/>
            <person name="Lipzen A."/>
            <person name="Chen C."/>
            <person name="Yanf M."/>
            <person name="Daum C."/>
            <person name="Ng V."/>
            <person name="Clum A."/>
            <person name="Ohm R."/>
            <person name="Martin F."/>
            <person name="Silar P."/>
            <person name="Natvig D."/>
            <person name="Lalanne C."/>
            <person name="Gautier V."/>
            <person name="Ament-Velasquez S.L."/>
            <person name="Kruys A."/>
            <person name="Hutchinson M.I."/>
            <person name="Powell A.J."/>
            <person name="Barry K."/>
            <person name="Miller A.N."/>
            <person name="Grigoriev I.V."/>
            <person name="Debuchy R."/>
            <person name="Gladieux P."/>
            <person name="Thoren M.H."/>
            <person name="Johannesson H."/>
        </authorList>
    </citation>
    <scope>NUCLEOTIDE SEQUENCE</scope>
    <source>
        <strain evidence="8">CBS 141.50</strain>
    </source>
</reference>
<evidence type="ECO:0000256" key="6">
    <source>
        <dbReference type="SAM" id="MobiDB-lite"/>
    </source>
</evidence>
<name>A0AAN6ZQM7_9PEZI</name>
<evidence type="ECO:0000256" key="2">
    <source>
        <dbReference type="ARBA" id="ARBA00023015"/>
    </source>
</evidence>
<dbReference type="PROSITE" id="PS00463">
    <property type="entry name" value="ZN2_CY6_FUNGAL_1"/>
    <property type="match status" value="1"/>
</dbReference>
<gene>
    <name evidence="8" type="ORF">C8A04DRAFT_35649</name>
</gene>
<evidence type="ECO:0000313" key="9">
    <source>
        <dbReference type="Proteomes" id="UP001302676"/>
    </source>
</evidence>
<organism evidence="8 9">
    <name type="scientific">Dichotomopilus funicola</name>
    <dbReference type="NCBI Taxonomy" id="1934379"/>
    <lineage>
        <taxon>Eukaryota</taxon>
        <taxon>Fungi</taxon>
        <taxon>Dikarya</taxon>
        <taxon>Ascomycota</taxon>
        <taxon>Pezizomycotina</taxon>
        <taxon>Sordariomycetes</taxon>
        <taxon>Sordariomycetidae</taxon>
        <taxon>Sordariales</taxon>
        <taxon>Chaetomiaceae</taxon>
        <taxon>Dichotomopilus</taxon>
    </lineage>
</organism>
<keyword evidence="3" id="KW-0238">DNA-binding</keyword>
<dbReference type="AlphaFoldDB" id="A0AAN6ZQM7"/>
<dbReference type="Proteomes" id="UP001302676">
    <property type="component" value="Unassembled WGS sequence"/>
</dbReference>
<sequence length="640" mass="71236">MEHEHTGQDGTPAPYGRACTNCARAKCRCIYRSEGADCERCHRLRKECVPSVSVRKRNRKKAHVSRAAQLEAKLEDLVTLLRHQASPTDRPPSRGDTADAANTSTPALSGHSTTSPSEHSSPRSAAPMVPVPERPPHFGYTKGPPAREPPAGTIPDHSNMGPLVGPSEALSMPGSIYLPDHREATKRLETFRKYMLIFLPFVHIPASITSERLKQESPFLWYSIMTVTCEHVDRRLSMSDTAKKFVAQKIVVEHEKNVDLIHGLIVFMGWTHCHLKKDKPILTVLASLAKSLVFDLCLNKPFIEPSFAACLKALKQPYLVPIREKTLQERRAVLACFLLTSQLAYSNKRLDALNWTPYMDECLEILSQQQEWEGDDLLIAQVKVQLLVEEVTRAASQSPDGIPPCYVLSSLRTQLQATAAQLPPHLKHNDTILSHISYAELAIHEPALNKLTATGPHANRGTFASIQRYEALEACLNAIHDWVDRHFSIPSYVYVGMTFTYWWNMAHCMLMLYKLSVLDEPAWNRRAVRQRLDLLAVCDRLGAGFDDISGPRNELTGPTLEEDSFAKFAKMVRAMKANWAPDLAVVDGHPVAAASAAAAAAAANNQAFLDTSMEGLNVPFYQTDDSDAFIAGLFDMNWDI</sequence>
<feature type="domain" description="Zn(2)-C6 fungal-type" evidence="7">
    <location>
        <begin position="18"/>
        <end position="48"/>
    </location>
</feature>
<dbReference type="GO" id="GO:0008270">
    <property type="term" value="F:zinc ion binding"/>
    <property type="evidence" value="ECO:0007669"/>
    <property type="project" value="InterPro"/>
</dbReference>
<dbReference type="InterPro" id="IPR036864">
    <property type="entry name" value="Zn2-C6_fun-type_DNA-bd_sf"/>
</dbReference>
<dbReference type="InterPro" id="IPR001138">
    <property type="entry name" value="Zn2Cys6_DnaBD"/>
</dbReference>